<reference evidence="3" key="1">
    <citation type="journal article" date="2019" name="Int. J. Syst. Evol. Microbiol.">
        <title>The Global Catalogue of Microorganisms (GCM) 10K type strain sequencing project: providing services to taxonomists for standard genome sequencing and annotation.</title>
        <authorList>
            <consortium name="The Broad Institute Genomics Platform"/>
            <consortium name="The Broad Institute Genome Sequencing Center for Infectious Disease"/>
            <person name="Wu L."/>
            <person name="Ma J."/>
        </authorList>
    </citation>
    <scope>NUCLEOTIDE SEQUENCE [LARGE SCALE GENOMIC DNA]</scope>
    <source>
        <strain evidence="3">CGMCC 1.16306</strain>
    </source>
</reference>
<keyword evidence="1" id="KW-0732">Signal</keyword>
<feature type="signal peptide" evidence="1">
    <location>
        <begin position="1"/>
        <end position="18"/>
    </location>
</feature>
<sequence>MKKLLFLLILACSFITNAQSIKVKGAIKDSLGVPLELANVVASIKADGKLESYAITNYEGNFQLSLPKNNTYVLKASFLGYTPQEKELTVPAESEDINLDFILNPLADQLDGVEITYEMPVTVKGDTIVYNADSFKTGEERKLGDVLKNLPGIEVNDDGEIEVEGKAVTKVMVDGKDFFDGDSKLATKNIPSDAVDKVQVLRNYNEVDQLRGVQNNQDNVAINIKLKEGKKNFWFGEVTAGGGTVGDDEAGYLAHPKLFYYSPKYSLNFITDFNNIGEVPFTFRDYFNFTGGFRNFNRGGGTNFSISESDLGFAVAQNNRANEIETKFFAGNFSYAATESLDLSGFGILSDNSTNIVNNSIRRYIASGSVENTNSINDQTSRLGMLKLSGVYKPNSNLQVDYDLLAKGSKQVQDDLTTSIFDGNTNNIVEGKENTPFSVNQNVNAYYTLNEDHIFAGQIQHLYQDEDPFYNAITDLLPFPGILPVDQNQDRFDINQNKNVRTNKIDGKVDYYYILNNVSNLNFTLGTTYSNQQFGSNIFQILDNNSRVNFSETPPVDGENLPLINDVEFAFSDVFLGLHYKLKSGQFIITPGLTLHNYNVRSDQLGTSTSENDWKVLPDFNIIWNIKKSESLRFNYDVSAQYTDVNDYAEAFVFNNYNRLFRGNRNLENALSHNYSLAYFSFNLFNNTNVSGALNYTRRLNGYKNDTEIIAINQVSSPFNIDSNFPDETFSAFGRFSKRIKKFQINLSGNLALNRSNNLINDAIRESESFTQNYSGSVRTNFRDWPNFEAGYRLNINQYDNGGLSQTFFTQRPFANVDVRFLKDFTFDAEWDYYNYSNDEKTVENTYSFVNANLYYQKGDSPWEFRVQATNILNTEFINSDNFNEQFNTTSQYFVLPRILMFVVKYEL</sequence>
<evidence type="ECO:0000313" key="2">
    <source>
        <dbReference type="EMBL" id="MFC7356542.1"/>
    </source>
</evidence>
<dbReference type="SUPFAM" id="SSF49464">
    <property type="entry name" value="Carboxypeptidase regulatory domain-like"/>
    <property type="match status" value="1"/>
</dbReference>
<evidence type="ECO:0000256" key="1">
    <source>
        <dbReference type="SAM" id="SignalP"/>
    </source>
</evidence>
<dbReference type="Gene3D" id="2.60.40.1120">
    <property type="entry name" value="Carboxypeptidase-like, regulatory domain"/>
    <property type="match status" value="1"/>
</dbReference>
<organism evidence="2 3">
    <name type="scientific">Jejudonia soesokkakensis</name>
    <dbReference type="NCBI Taxonomy" id="1323432"/>
    <lineage>
        <taxon>Bacteria</taxon>
        <taxon>Pseudomonadati</taxon>
        <taxon>Bacteroidota</taxon>
        <taxon>Flavobacteriia</taxon>
        <taxon>Flavobacteriales</taxon>
        <taxon>Flavobacteriaceae</taxon>
        <taxon>Jejudonia</taxon>
    </lineage>
</organism>
<evidence type="ECO:0000313" key="3">
    <source>
        <dbReference type="Proteomes" id="UP001596415"/>
    </source>
</evidence>
<dbReference type="InterPro" id="IPR008969">
    <property type="entry name" value="CarboxyPept-like_regulatory"/>
</dbReference>
<keyword evidence="3" id="KW-1185">Reference proteome</keyword>
<dbReference type="EMBL" id="JBHTBN010000001">
    <property type="protein sequence ID" value="MFC7356542.1"/>
    <property type="molecule type" value="Genomic_DNA"/>
</dbReference>
<feature type="chain" id="PRO_5046872402" evidence="1">
    <location>
        <begin position="19"/>
        <end position="908"/>
    </location>
</feature>
<protein>
    <submittedName>
        <fullName evidence="2">Carboxypeptidase regulatory-like domain-containing protein</fullName>
    </submittedName>
</protein>
<accession>A0ABW2MNR4</accession>
<dbReference type="RefSeq" id="WP_380216386.1">
    <property type="nucleotide sequence ID" value="NZ_JBHTBN010000001.1"/>
</dbReference>
<proteinExistence type="predicted"/>
<dbReference type="Proteomes" id="UP001596415">
    <property type="component" value="Unassembled WGS sequence"/>
</dbReference>
<dbReference type="SUPFAM" id="SSF56935">
    <property type="entry name" value="Porins"/>
    <property type="match status" value="1"/>
</dbReference>
<comment type="caution">
    <text evidence="2">The sequence shown here is derived from an EMBL/GenBank/DDBJ whole genome shotgun (WGS) entry which is preliminary data.</text>
</comment>
<name>A0ABW2MNR4_9FLAO</name>
<gene>
    <name evidence="2" type="ORF">ACFQO1_02495</name>
</gene>
<dbReference type="Pfam" id="PF13620">
    <property type="entry name" value="CarboxypepD_reg"/>
    <property type="match status" value="1"/>
</dbReference>